<evidence type="ECO:0000313" key="2">
    <source>
        <dbReference type="EMBL" id="CAL1576922.1"/>
    </source>
</evidence>
<reference evidence="2 3" key="1">
    <citation type="submission" date="2024-04" db="EMBL/GenBank/DDBJ databases">
        <authorList>
            <person name="Waldvogel A.-M."/>
            <person name="Schoenle A."/>
        </authorList>
    </citation>
    <scope>NUCLEOTIDE SEQUENCE [LARGE SCALE GENOMIC DNA]</scope>
</reference>
<dbReference type="GO" id="GO:0008168">
    <property type="term" value="F:methyltransferase activity"/>
    <property type="evidence" value="ECO:0007669"/>
    <property type="project" value="InterPro"/>
</dbReference>
<feature type="domain" description="Alkylated DNA repair protein AlkB homologue 8 N-terminal" evidence="1">
    <location>
        <begin position="225"/>
        <end position="265"/>
    </location>
</feature>
<organism evidence="2 3">
    <name type="scientific">Knipowitschia caucasica</name>
    <name type="common">Caucasian dwarf goby</name>
    <name type="synonym">Pomatoschistus caucasicus</name>
    <dbReference type="NCBI Taxonomy" id="637954"/>
    <lineage>
        <taxon>Eukaryota</taxon>
        <taxon>Metazoa</taxon>
        <taxon>Chordata</taxon>
        <taxon>Craniata</taxon>
        <taxon>Vertebrata</taxon>
        <taxon>Euteleostomi</taxon>
        <taxon>Actinopterygii</taxon>
        <taxon>Neopterygii</taxon>
        <taxon>Teleostei</taxon>
        <taxon>Neoteleostei</taxon>
        <taxon>Acanthomorphata</taxon>
        <taxon>Gobiaria</taxon>
        <taxon>Gobiiformes</taxon>
        <taxon>Gobioidei</taxon>
        <taxon>Gobiidae</taxon>
        <taxon>Gobiinae</taxon>
        <taxon>Knipowitschia</taxon>
    </lineage>
</organism>
<dbReference type="PANTHER" id="PTHR15977">
    <property type="entry name" value="CILIA- AND FLAGELLA-ASSOCIATED PROTEIN 46"/>
    <property type="match status" value="1"/>
</dbReference>
<dbReference type="GO" id="GO:0016706">
    <property type="term" value="F:2-oxoglutarate-dependent dioxygenase activity"/>
    <property type="evidence" value="ECO:0007669"/>
    <property type="project" value="InterPro"/>
</dbReference>
<dbReference type="Pfam" id="PF25439">
    <property type="entry name" value="TPR_CFAP46_N"/>
    <property type="match status" value="1"/>
</dbReference>
<dbReference type="InterPro" id="IPR015095">
    <property type="entry name" value="AlkB_hom8_N"/>
</dbReference>
<dbReference type="InterPro" id="IPR039586">
    <property type="entry name" value="CFAP46"/>
</dbReference>
<dbReference type="Pfam" id="PF09004">
    <property type="entry name" value="ALKBH8_N"/>
    <property type="match status" value="1"/>
</dbReference>
<protein>
    <recommendedName>
        <fullName evidence="1">Alkylated DNA repair protein AlkB homologue 8 N-terminal domain-containing protein</fullName>
    </recommendedName>
</protein>
<keyword evidence="3" id="KW-1185">Reference proteome</keyword>
<evidence type="ECO:0000259" key="1">
    <source>
        <dbReference type="Pfam" id="PF09004"/>
    </source>
</evidence>
<dbReference type="PANTHER" id="PTHR15977:SF15">
    <property type="entry name" value="CILIA- AND FLAGELLA-ASSOCIATED PROTEIN 46"/>
    <property type="match status" value="1"/>
</dbReference>
<dbReference type="InterPro" id="IPR057466">
    <property type="entry name" value="CFAP46_TPR"/>
</dbReference>
<name>A0AAV2JLJ3_KNICA</name>
<evidence type="ECO:0000313" key="3">
    <source>
        <dbReference type="Proteomes" id="UP001497482"/>
    </source>
</evidence>
<dbReference type="GO" id="GO:0060294">
    <property type="term" value="P:cilium movement involved in cell motility"/>
    <property type="evidence" value="ECO:0007669"/>
    <property type="project" value="InterPro"/>
</dbReference>
<dbReference type="EMBL" id="OZ035835">
    <property type="protein sequence ID" value="CAL1576922.1"/>
    <property type="molecule type" value="Genomic_DNA"/>
</dbReference>
<sequence>MDSGGFDNVASCLDPTDIRVCISKAVAEKDVGALQRACNSVIQSGNSPDREDLDLYVLCAEAALQLGRAEISKPCLKIYFEGNPPANQFLCRAYLCQGQLECPPATGSAEDFEKAADCFLKAIEVAKTEPRHDSVKLIKFADDTTLIGLISNNDESAYRREVDRLVSWCSGNNLELNAQKTVEMIVDFRKSTVPPPPPSVMDSPITSVESFRFLGTTITQDLKWEPTISSLIKKAQQRMYFLRQLRKAKLPAQMLVQFYTAIIESILTSSITVWFAGATVRDKQRLQRIVRSAEEVIGRSLPSLQDLFHGLVFNASVLYIHTLRPLLQSGRSFHLLPSLRQVLRSLEEVNDPDHDWRAKLMMQLIKCCVDGGKTEEARSLAKVTEEFVKCHTSHLFPELFSLLMQHKLSDRDVLFETSQQTPTLTAIYKLDEFKTLSSVNGDELREEDAGKLQDIFDWLVSAKKPSFPTESDQQPLPPAARVAFLLELAMLALQTKHQKVAADCLKELKTAKEAQSASQRIIMECISVEIRLLKKEAKMNEYSKGSVEARLREIGWLDQWLLNAERAGDPQAVQAVCASVWRLCLPLLQHNLRRSIRGALLRLAQALEDIQRSVAYICGHEEQDPGLML</sequence>
<dbReference type="GO" id="GO:0035082">
    <property type="term" value="P:axoneme assembly"/>
    <property type="evidence" value="ECO:0007669"/>
    <property type="project" value="InterPro"/>
</dbReference>
<gene>
    <name evidence="2" type="ORF">KC01_LOCUS8318</name>
</gene>
<dbReference type="Proteomes" id="UP001497482">
    <property type="component" value="Chromosome 13"/>
</dbReference>
<accession>A0AAV2JLJ3</accession>
<proteinExistence type="predicted"/>
<dbReference type="AlphaFoldDB" id="A0AAV2JLJ3"/>